<dbReference type="AlphaFoldDB" id="A0A1H4I3E5"/>
<proteinExistence type="predicted"/>
<evidence type="ECO:0000313" key="2">
    <source>
        <dbReference type="EMBL" id="SEB28619.1"/>
    </source>
</evidence>
<organism evidence="2 3">
    <name type="scientific">Nocardioides exalbidus</name>
    <dbReference type="NCBI Taxonomy" id="402596"/>
    <lineage>
        <taxon>Bacteria</taxon>
        <taxon>Bacillati</taxon>
        <taxon>Actinomycetota</taxon>
        <taxon>Actinomycetes</taxon>
        <taxon>Propionibacteriales</taxon>
        <taxon>Nocardioidaceae</taxon>
        <taxon>Nocardioides</taxon>
    </lineage>
</organism>
<dbReference type="STRING" id="402596.SAMN04489844_0066"/>
<sequence length="197" mass="19398">MARDGSSEAELAPSLGCESPGDSLASGDCDALADGDPEDDSEGNSDADGEPDGVADGEAEGEVVDPDPPPLPPLPPLPPPGVGVAVGELEPPPPEPPVGVADGDEVGVGVDVGLGEAGFTGGATPGGTAEPDGRSCCQDQPTEPPAGTVRPPTPDDEYVHEARVPSAHHRPHVALAGDVLVQGSSAGASFTRQTKPG</sequence>
<keyword evidence="3" id="KW-1185">Reference proteome</keyword>
<reference evidence="3" key="1">
    <citation type="submission" date="2016-10" db="EMBL/GenBank/DDBJ databases">
        <authorList>
            <person name="Varghese N."/>
            <person name="Submissions S."/>
        </authorList>
    </citation>
    <scope>NUCLEOTIDE SEQUENCE [LARGE SCALE GENOMIC DNA]</scope>
    <source>
        <strain evidence="3">DSM 22017</strain>
    </source>
</reference>
<protein>
    <submittedName>
        <fullName evidence="2">Uncharacterized protein</fullName>
    </submittedName>
</protein>
<gene>
    <name evidence="2" type="ORF">SAMN04489844_0066</name>
</gene>
<feature type="compositionally biased region" description="Pro residues" evidence="1">
    <location>
        <begin position="66"/>
        <end position="81"/>
    </location>
</feature>
<dbReference type="EMBL" id="FNRT01000001">
    <property type="protein sequence ID" value="SEB28619.1"/>
    <property type="molecule type" value="Genomic_DNA"/>
</dbReference>
<dbReference type="Proteomes" id="UP000198742">
    <property type="component" value="Unassembled WGS sequence"/>
</dbReference>
<evidence type="ECO:0000313" key="3">
    <source>
        <dbReference type="Proteomes" id="UP000198742"/>
    </source>
</evidence>
<name>A0A1H4I3E5_9ACTN</name>
<feature type="compositionally biased region" description="Acidic residues" evidence="1">
    <location>
        <begin position="31"/>
        <end position="65"/>
    </location>
</feature>
<accession>A0A1H4I3E5</accession>
<evidence type="ECO:0000256" key="1">
    <source>
        <dbReference type="SAM" id="MobiDB-lite"/>
    </source>
</evidence>
<feature type="region of interest" description="Disordered" evidence="1">
    <location>
        <begin position="1"/>
        <end position="171"/>
    </location>
</feature>
<feature type="compositionally biased region" description="Gly residues" evidence="1">
    <location>
        <begin position="110"/>
        <end position="125"/>
    </location>
</feature>